<accession>A0A9W8WRU4</accession>
<organism evidence="3 4">
    <name type="scientific">Didymella glomerata</name>
    <dbReference type="NCBI Taxonomy" id="749621"/>
    <lineage>
        <taxon>Eukaryota</taxon>
        <taxon>Fungi</taxon>
        <taxon>Dikarya</taxon>
        <taxon>Ascomycota</taxon>
        <taxon>Pezizomycotina</taxon>
        <taxon>Dothideomycetes</taxon>
        <taxon>Pleosporomycetidae</taxon>
        <taxon>Pleosporales</taxon>
        <taxon>Pleosporineae</taxon>
        <taxon>Didymellaceae</taxon>
        <taxon>Didymella</taxon>
    </lineage>
</organism>
<keyword evidence="4" id="KW-1185">Reference proteome</keyword>
<keyword evidence="1" id="KW-0175">Coiled coil</keyword>
<proteinExistence type="predicted"/>
<dbReference type="AlphaFoldDB" id="A0A9W8WRU4"/>
<name>A0A9W8WRU4_9PLEO</name>
<sequence>MLGDRKNVCEDNIEKVLEKKAVLATQTFEAIFAEKLANRPDVLSSMDFEHAVRTMIEWVSEDFRKEETKYDWPAERGTIEDLLERIKQDTEEVETLKDHMEDYELNTMDMTRDEEQELRQLQRELLQAERSKQSNEVEHLRLVTELRNAKVSNHLLEQYQDNRLAATLRIFCVSNKTYWDYRNKPVPNARPHLVTSGIIELRKYCIQIVAQNRFGVVTEFIKDRVPALLGSIQLWVDAGSPSRSTEMKQKTMMMVVEVQRALEMVVSPDFTASVISQDLCTAFYQSIDVPMRLKTRPWAANARKASIKWQEWSPSSYKAFCSHYGEHVTDGQGYHCWNKEAMMAHIEKDMSEVWTDLQVYFESRVQTAAEAITEVYDTAIDKSRHSPQNRADTEINTEPTSTSLIQMLRHRRNLTTADTEDAIELFRVEFSNLQVDALAPLRTAFIGNLMEDAYHAANLEFGAGSDRRRKKLITEAFGSVLLFNDYRKACSNFYTWRQICRY</sequence>
<protein>
    <recommendedName>
        <fullName evidence="2">DUF7605 domain-containing protein</fullName>
    </recommendedName>
</protein>
<dbReference type="OrthoDB" id="3598281at2759"/>
<evidence type="ECO:0000313" key="3">
    <source>
        <dbReference type="EMBL" id="KAJ4331524.1"/>
    </source>
</evidence>
<dbReference type="InterPro" id="IPR056024">
    <property type="entry name" value="DUF7605"/>
</dbReference>
<dbReference type="Pfam" id="PF24564">
    <property type="entry name" value="DUF7605"/>
    <property type="match status" value="1"/>
</dbReference>
<gene>
    <name evidence="3" type="ORF">N0V87_009105</name>
</gene>
<dbReference type="EMBL" id="JAPEUV010000147">
    <property type="protein sequence ID" value="KAJ4331524.1"/>
    <property type="molecule type" value="Genomic_DNA"/>
</dbReference>
<evidence type="ECO:0000259" key="2">
    <source>
        <dbReference type="Pfam" id="PF24564"/>
    </source>
</evidence>
<feature type="coiled-coil region" evidence="1">
    <location>
        <begin position="79"/>
        <end position="138"/>
    </location>
</feature>
<evidence type="ECO:0000313" key="4">
    <source>
        <dbReference type="Proteomes" id="UP001140562"/>
    </source>
</evidence>
<reference evidence="3" key="1">
    <citation type="submission" date="2022-10" db="EMBL/GenBank/DDBJ databases">
        <title>Tapping the CABI collections for fungal endophytes: first genome assemblies for Collariella, Neodidymelliopsis, Ascochyta clinopodiicola, Didymella pomorum, Didymosphaeria variabile, Neocosmospora piperis and Neocucurbitaria cava.</title>
        <authorList>
            <person name="Hill R."/>
        </authorList>
    </citation>
    <scope>NUCLEOTIDE SEQUENCE</scope>
    <source>
        <strain evidence="3">IMI 360193</strain>
    </source>
</reference>
<comment type="caution">
    <text evidence="3">The sequence shown here is derived from an EMBL/GenBank/DDBJ whole genome shotgun (WGS) entry which is preliminary data.</text>
</comment>
<feature type="domain" description="DUF7605" evidence="2">
    <location>
        <begin position="296"/>
        <end position="483"/>
    </location>
</feature>
<evidence type="ECO:0000256" key="1">
    <source>
        <dbReference type="SAM" id="Coils"/>
    </source>
</evidence>
<dbReference type="Proteomes" id="UP001140562">
    <property type="component" value="Unassembled WGS sequence"/>
</dbReference>